<keyword evidence="1" id="KW-0472">Membrane</keyword>
<feature type="transmembrane region" description="Helical" evidence="1">
    <location>
        <begin position="81"/>
        <end position="98"/>
    </location>
</feature>
<feature type="transmembrane region" description="Helical" evidence="1">
    <location>
        <begin position="12"/>
        <end position="31"/>
    </location>
</feature>
<keyword evidence="1" id="KW-0812">Transmembrane</keyword>
<reference evidence="2 3" key="1">
    <citation type="submission" date="2019-08" db="EMBL/GenBank/DDBJ databases">
        <title>Complete genome sequence of Candidatus Uab amorphum.</title>
        <authorList>
            <person name="Shiratori T."/>
            <person name="Suzuki S."/>
            <person name="Kakizawa Y."/>
            <person name="Ishida K."/>
        </authorList>
    </citation>
    <scope>NUCLEOTIDE SEQUENCE [LARGE SCALE GENOMIC DNA]</scope>
    <source>
        <strain evidence="2 3">SRT547</strain>
    </source>
</reference>
<feature type="transmembrane region" description="Helical" evidence="1">
    <location>
        <begin position="43"/>
        <end position="61"/>
    </location>
</feature>
<feature type="transmembrane region" description="Helical" evidence="1">
    <location>
        <begin position="268"/>
        <end position="293"/>
    </location>
</feature>
<dbReference type="Proteomes" id="UP000326354">
    <property type="component" value="Chromosome"/>
</dbReference>
<evidence type="ECO:0000313" key="3">
    <source>
        <dbReference type="Proteomes" id="UP000326354"/>
    </source>
</evidence>
<evidence type="ECO:0000256" key="1">
    <source>
        <dbReference type="SAM" id="Phobius"/>
    </source>
</evidence>
<dbReference type="KEGG" id="uam:UABAM_03226"/>
<keyword evidence="3" id="KW-1185">Reference proteome</keyword>
<feature type="transmembrane region" description="Helical" evidence="1">
    <location>
        <begin position="135"/>
        <end position="152"/>
    </location>
</feature>
<protein>
    <submittedName>
        <fullName evidence="2">Uncharacterized protein</fullName>
    </submittedName>
</protein>
<dbReference type="AlphaFoldDB" id="A0A5S9IQK5"/>
<feature type="transmembrane region" description="Helical" evidence="1">
    <location>
        <begin position="105"/>
        <end position="123"/>
    </location>
</feature>
<feature type="transmembrane region" description="Helical" evidence="1">
    <location>
        <begin position="187"/>
        <end position="208"/>
    </location>
</feature>
<feature type="transmembrane region" description="Helical" evidence="1">
    <location>
        <begin position="240"/>
        <end position="256"/>
    </location>
</feature>
<accession>A0A5S9IQK5</accession>
<keyword evidence="1" id="KW-1133">Transmembrane helix</keyword>
<feature type="transmembrane region" description="Helical" evidence="1">
    <location>
        <begin position="217"/>
        <end position="234"/>
    </location>
</feature>
<gene>
    <name evidence="2" type="ORF">UABAM_03226</name>
</gene>
<organism evidence="2 3">
    <name type="scientific">Uabimicrobium amorphum</name>
    <dbReference type="NCBI Taxonomy" id="2596890"/>
    <lineage>
        <taxon>Bacteria</taxon>
        <taxon>Pseudomonadati</taxon>
        <taxon>Planctomycetota</taxon>
        <taxon>Candidatus Uabimicrobiia</taxon>
        <taxon>Candidatus Uabimicrobiales</taxon>
        <taxon>Candidatus Uabimicrobiaceae</taxon>
        <taxon>Candidatus Uabimicrobium</taxon>
    </lineage>
</organism>
<name>A0A5S9IQK5_UABAM</name>
<dbReference type="RefSeq" id="WP_151968994.1">
    <property type="nucleotide sequence ID" value="NZ_AP019860.1"/>
</dbReference>
<dbReference type="EMBL" id="AP019860">
    <property type="protein sequence ID" value="BBM84865.1"/>
    <property type="molecule type" value="Genomic_DNA"/>
</dbReference>
<proteinExistence type="predicted"/>
<evidence type="ECO:0000313" key="2">
    <source>
        <dbReference type="EMBL" id="BBM84865.1"/>
    </source>
</evidence>
<feature type="transmembrane region" description="Helical" evidence="1">
    <location>
        <begin position="164"/>
        <end position="181"/>
    </location>
</feature>
<sequence>MNPEFLKMQLFGAVIPATICAIVVLVFARPWRKDIDSLNNKPYWSMALGMAAGYIFAYWAIVGEIPSFPVDVEEYDSDSWLIYIPFVLTLLAFAHNFTDTTISKGLFIAISAMLSAWLIVPEWIVDEGESSALLWYWRLGFTATAVVMFTALEKLTNVTKGRTFSLLSFFLATAASGVLVLSANAKMGQLCGAIAAMSMAMFVLSIVFKNISWASSGNYFLAIVLTGLLVNGYLSGEAPLISFALIAIAPIFCWGAQIKAIQKFPPIAIGVAQILFAFIPIITALLIAFQYYVD</sequence>